<name>A0AAV7TQW2_PLEWA</name>
<keyword evidence="3" id="KW-1185">Reference proteome</keyword>
<evidence type="ECO:0000313" key="2">
    <source>
        <dbReference type="EMBL" id="KAJ1178605.1"/>
    </source>
</evidence>
<gene>
    <name evidence="2" type="ORF">NDU88_003850</name>
</gene>
<proteinExistence type="predicted"/>
<accession>A0AAV7TQW2</accession>
<dbReference type="EMBL" id="JANPWB010000006">
    <property type="protein sequence ID" value="KAJ1178605.1"/>
    <property type="molecule type" value="Genomic_DNA"/>
</dbReference>
<organism evidence="2 3">
    <name type="scientific">Pleurodeles waltl</name>
    <name type="common">Iberian ribbed newt</name>
    <dbReference type="NCBI Taxonomy" id="8319"/>
    <lineage>
        <taxon>Eukaryota</taxon>
        <taxon>Metazoa</taxon>
        <taxon>Chordata</taxon>
        <taxon>Craniata</taxon>
        <taxon>Vertebrata</taxon>
        <taxon>Euteleostomi</taxon>
        <taxon>Amphibia</taxon>
        <taxon>Batrachia</taxon>
        <taxon>Caudata</taxon>
        <taxon>Salamandroidea</taxon>
        <taxon>Salamandridae</taxon>
        <taxon>Pleurodelinae</taxon>
        <taxon>Pleurodeles</taxon>
    </lineage>
</organism>
<protein>
    <submittedName>
        <fullName evidence="2">Uncharacterized protein</fullName>
    </submittedName>
</protein>
<dbReference type="AlphaFoldDB" id="A0AAV7TQW2"/>
<comment type="caution">
    <text evidence="2">The sequence shown here is derived from an EMBL/GenBank/DDBJ whole genome shotgun (WGS) entry which is preliminary data.</text>
</comment>
<feature type="region of interest" description="Disordered" evidence="1">
    <location>
        <begin position="39"/>
        <end position="68"/>
    </location>
</feature>
<feature type="region of interest" description="Disordered" evidence="1">
    <location>
        <begin position="1"/>
        <end position="22"/>
    </location>
</feature>
<reference evidence="2" key="1">
    <citation type="journal article" date="2022" name="bioRxiv">
        <title>Sequencing and chromosome-scale assembly of the giantPleurodeles waltlgenome.</title>
        <authorList>
            <person name="Brown T."/>
            <person name="Elewa A."/>
            <person name="Iarovenko S."/>
            <person name="Subramanian E."/>
            <person name="Araus A.J."/>
            <person name="Petzold A."/>
            <person name="Susuki M."/>
            <person name="Suzuki K.-i.T."/>
            <person name="Hayashi T."/>
            <person name="Toyoda A."/>
            <person name="Oliveira C."/>
            <person name="Osipova E."/>
            <person name="Leigh N.D."/>
            <person name="Simon A."/>
            <person name="Yun M.H."/>
        </authorList>
    </citation>
    <scope>NUCLEOTIDE SEQUENCE</scope>
    <source>
        <strain evidence="2">20211129_DDA</strain>
        <tissue evidence="2">Liver</tissue>
    </source>
</reference>
<evidence type="ECO:0000313" key="3">
    <source>
        <dbReference type="Proteomes" id="UP001066276"/>
    </source>
</evidence>
<dbReference type="Proteomes" id="UP001066276">
    <property type="component" value="Chromosome 3_2"/>
</dbReference>
<sequence length="68" mass="7236">MGPVTPSRPGRPRPIHAPSAPLCPPSLGQVIWRATSSNLGSKAQLRPSRIRSSCLPPPGFRGEGNVRK</sequence>
<evidence type="ECO:0000256" key="1">
    <source>
        <dbReference type="SAM" id="MobiDB-lite"/>
    </source>
</evidence>